<feature type="transmembrane region" description="Helical" evidence="1">
    <location>
        <begin position="12"/>
        <end position="33"/>
    </location>
</feature>
<sequence length="72" mass="7862">MKSIEKIKFWSTVVAIVSIILVAVSVIGAIWTPMSLSKVLARVGASFFVIFLLSLSIQNLAKRYCSDNQSDG</sequence>
<organism evidence="2">
    <name type="scientific">marine sediment metagenome</name>
    <dbReference type="NCBI Taxonomy" id="412755"/>
    <lineage>
        <taxon>unclassified sequences</taxon>
        <taxon>metagenomes</taxon>
        <taxon>ecological metagenomes</taxon>
    </lineage>
</organism>
<dbReference type="EMBL" id="LAZR01001191">
    <property type="protein sequence ID" value="KKN49003.1"/>
    <property type="molecule type" value="Genomic_DNA"/>
</dbReference>
<keyword evidence="1" id="KW-0812">Transmembrane</keyword>
<comment type="caution">
    <text evidence="2">The sequence shown here is derived from an EMBL/GenBank/DDBJ whole genome shotgun (WGS) entry which is preliminary data.</text>
</comment>
<keyword evidence="1" id="KW-1133">Transmembrane helix</keyword>
<gene>
    <name evidence="2" type="ORF">LCGC14_0647120</name>
</gene>
<feature type="transmembrane region" description="Helical" evidence="1">
    <location>
        <begin position="39"/>
        <end position="57"/>
    </location>
</feature>
<keyword evidence="1" id="KW-0472">Membrane</keyword>
<dbReference type="AlphaFoldDB" id="A0A0F9U5R6"/>
<reference evidence="2" key="1">
    <citation type="journal article" date="2015" name="Nature">
        <title>Complex archaea that bridge the gap between prokaryotes and eukaryotes.</title>
        <authorList>
            <person name="Spang A."/>
            <person name="Saw J.H."/>
            <person name="Jorgensen S.L."/>
            <person name="Zaremba-Niedzwiedzka K."/>
            <person name="Martijn J."/>
            <person name="Lind A.E."/>
            <person name="van Eijk R."/>
            <person name="Schleper C."/>
            <person name="Guy L."/>
            <person name="Ettema T.J."/>
        </authorList>
    </citation>
    <scope>NUCLEOTIDE SEQUENCE</scope>
</reference>
<protein>
    <submittedName>
        <fullName evidence="2">Uncharacterized protein</fullName>
    </submittedName>
</protein>
<evidence type="ECO:0000313" key="2">
    <source>
        <dbReference type="EMBL" id="KKN49003.1"/>
    </source>
</evidence>
<name>A0A0F9U5R6_9ZZZZ</name>
<accession>A0A0F9U5R6</accession>
<proteinExistence type="predicted"/>
<evidence type="ECO:0000256" key="1">
    <source>
        <dbReference type="SAM" id="Phobius"/>
    </source>
</evidence>